<dbReference type="AlphaFoldDB" id="A0A194W6R2"/>
<keyword evidence="3" id="KW-1185">Reference proteome</keyword>
<reference evidence="2" key="1">
    <citation type="submission" date="2014-12" db="EMBL/GenBank/DDBJ databases">
        <title>Genome Sequence of Valsa Canker Pathogens Uncovers a Specific Adaption of Colonization on Woody Bark.</title>
        <authorList>
            <person name="Yin Z."/>
            <person name="Liu H."/>
            <person name="Gao X."/>
            <person name="Li Z."/>
            <person name="Song N."/>
            <person name="Ke X."/>
            <person name="Dai Q."/>
            <person name="Wu Y."/>
            <person name="Sun Y."/>
            <person name="Xu J.-R."/>
            <person name="Kang Z.K."/>
            <person name="Wang L."/>
            <person name="Huang L."/>
        </authorList>
    </citation>
    <scope>NUCLEOTIDE SEQUENCE [LARGE SCALE GENOMIC DNA]</scope>
    <source>
        <strain evidence="2">03-8</strain>
    </source>
</reference>
<dbReference type="Proteomes" id="UP000078559">
    <property type="component" value="Chromosome 8"/>
</dbReference>
<dbReference type="Pfam" id="PF01266">
    <property type="entry name" value="DAO"/>
    <property type="match status" value="1"/>
</dbReference>
<evidence type="ECO:0000259" key="1">
    <source>
        <dbReference type="Pfam" id="PF01266"/>
    </source>
</evidence>
<dbReference type="InterPro" id="IPR036188">
    <property type="entry name" value="FAD/NAD-bd_sf"/>
</dbReference>
<organism evidence="2 3">
    <name type="scientific">Cytospora mali</name>
    <name type="common">Apple Valsa canker fungus</name>
    <name type="synonym">Valsa mali</name>
    <dbReference type="NCBI Taxonomy" id="578113"/>
    <lineage>
        <taxon>Eukaryota</taxon>
        <taxon>Fungi</taxon>
        <taxon>Dikarya</taxon>
        <taxon>Ascomycota</taxon>
        <taxon>Pezizomycotina</taxon>
        <taxon>Sordariomycetes</taxon>
        <taxon>Sordariomycetidae</taxon>
        <taxon>Diaporthales</taxon>
        <taxon>Cytosporaceae</taxon>
        <taxon>Cytospora</taxon>
    </lineage>
</organism>
<evidence type="ECO:0000313" key="2">
    <source>
        <dbReference type="EMBL" id="KUI71932.1"/>
    </source>
</evidence>
<dbReference type="SUPFAM" id="SSF51905">
    <property type="entry name" value="FAD/NAD(P)-binding domain"/>
    <property type="match status" value="1"/>
</dbReference>
<proteinExistence type="predicted"/>
<dbReference type="SMR" id="A0A194W6R2"/>
<dbReference type="PANTHER" id="PTHR13847">
    <property type="entry name" value="SARCOSINE DEHYDROGENASE-RELATED"/>
    <property type="match status" value="1"/>
</dbReference>
<feature type="domain" description="FAD dependent oxidoreductase" evidence="1">
    <location>
        <begin position="35"/>
        <end position="414"/>
    </location>
</feature>
<dbReference type="Gene3D" id="3.30.9.10">
    <property type="entry name" value="D-Amino Acid Oxidase, subunit A, domain 2"/>
    <property type="match status" value="1"/>
</dbReference>
<dbReference type="GO" id="GO:0005737">
    <property type="term" value="C:cytoplasm"/>
    <property type="evidence" value="ECO:0007669"/>
    <property type="project" value="TreeGrafter"/>
</dbReference>
<dbReference type="InterPro" id="IPR006076">
    <property type="entry name" value="FAD-dep_OxRdtase"/>
</dbReference>
<evidence type="ECO:0000313" key="3">
    <source>
        <dbReference type="Proteomes" id="UP000078559"/>
    </source>
</evidence>
<sequence length="497" mass="55050">MVLPVTNPSKSYWIEAAESPLRNFQSTPELPKETDVVIVGSGYTGATSAFWIHKHTAKDGTTPQMLMLEARDICGGATGRNGGQLRPHAYSRYPLWSSRFGPEGALSLIKHEMAHLDAFKEALTEEGIAEEVCLKIGETFDAAMTEEAWQRIKGAYDMFVKDFGKEGEVIRDCRLIEDPKEAEAFTQMKGCIGAVVHPTGQVWPYKFVHAVLRIVLETGKLNLQANTPVLKVSEKNKDGWITVTTSRGEVRTKTVVHATNRWASHLLPEFSNLIFPCLCTIGAIKAPEGFIKNTGAQHWDSYINNYHVQLPPPYNTIIIGGAKAVCAHYPRDWVRSDEENKLLPGVAEFYKTWPKSDLVDWPGQDDEAELALETTEGGNWTGVESDSIDAFPFVGAVPDRPGHIVAAGFNGHGMPRILLSTAYITPLVLTELGVKWTAPKLVEKYPPLPEPFVATAERIRALQTADANAGYEASVKGHEESAKKPFCNDKRCQYWKK</sequence>
<protein>
    <submittedName>
        <fullName evidence="2">Gamma-glutamylputrescine oxidoreductase</fullName>
    </submittedName>
</protein>
<gene>
    <name evidence="2" type="ORF">VM1G_07790</name>
</gene>
<accession>A0A194W6R2</accession>
<dbReference type="Gene3D" id="3.50.50.60">
    <property type="entry name" value="FAD/NAD(P)-binding domain"/>
    <property type="match status" value="1"/>
</dbReference>
<dbReference type="PANTHER" id="PTHR13847:SF188">
    <property type="entry name" value="EXPRESSED PROTEIN"/>
    <property type="match status" value="1"/>
</dbReference>
<name>A0A194W6R2_CYTMA</name>
<dbReference type="EMBL" id="CM003105">
    <property type="protein sequence ID" value="KUI71932.1"/>
    <property type="molecule type" value="Genomic_DNA"/>
</dbReference>
<dbReference type="OrthoDB" id="429143at2759"/>